<protein>
    <recommendedName>
        <fullName evidence="6">Pentatricopeptide repeat-containing protein</fullName>
    </recommendedName>
</protein>
<evidence type="ECO:0000256" key="1">
    <source>
        <dbReference type="ARBA" id="ARBA00007626"/>
    </source>
</evidence>
<feature type="repeat" description="PPR" evidence="3">
    <location>
        <begin position="414"/>
        <end position="448"/>
    </location>
</feature>
<feature type="repeat" description="PPR" evidence="3">
    <location>
        <begin position="554"/>
        <end position="588"/>
    </location>
</feature>
<dbReference type="InterPro" id="IPR002885">
    <property type="entry name" value="PPR_rpt"/>
</dbReference>
<keyword evidence="2" id="KW-0677">Repeat</keyword>
<dbReference type="Gene3D" id="1.25.40.10">
    <property type="entry name" value="Tetratricopeptide repeat domain"/>
    <property type="match status" value="6"/>
</dbReference>
<dbReference type="InterPro" id="IPR050667">
    <property type="entry name" value="PPR-containing_protein"/>
</dbReference>
<dbReference type="PROSITE" id="PS51375">
    <property type="entry name" value="PPR"/>
    <property type="match status" value="8"/>
</dbReference>
<dbReference type="OrthoDB" id="185373at2759"/>
<accession>A0A843XFT5</accession>
<evidence type="ECO:0000256" key="3">
    <source>
        <dbReference type="PROSITE-ProRule" id="PRU00708"/>
    </source>
</evidence>
<dbReference type="PANTHER" id="PTHR47939">
    <property type="entry name" value="MEMBRANE-ASSOCIATED SALT-INDUCIBLE PROTEIN-LIKE"/>
    <property type="match status" value="1"/>
</dbReference>
<proteinExistence type="inferred from homology"/>
<dbReference type="PANTHER" id="PTHR47939:SF13">
    <property type="entry name" value="OS03G0201400 PROTEIN"/>
    <property type="match status" value="1"/>
</dbReference>
<evidence type="ECO:0008006" key="6">
    <source>
        <dbReference type="Google" id="ProtNLM"/>
    </source>
</evidence>
<feature type="repeat" description="PPR" evidence="3">
    <location>
        <begin position="312"/>
        <end position="346"/>
    </location>
</feature>
<reference evidence="4" key="1">
    <citation type="submission" date="2017-07" db="EMBL/GenBank/DDBJ databases">
        <title>Taro Niue Genome Assembly and Annotation.</title>
        <authorList>
            <person name="Atibalentja N."/>
            <person name="Keating K."/>
            <person name="Fields C.J."/>
        </authorList>
    </citation>
    <scope>NUCLEOTIDE SEQUENCE</scope>
    <source>
        <strain evidence="4">Niue_2</strain>
        <tissue evidence="4">Leaf</tissue>
    </source>
</reference>
<sequence length="675" mass="75984">MLARGRRLLHAASCRAVEWPSPPKVGPLKTSSWLVLTPRAVESTLSSCPSDVIALSFFLWCARQPEYFHGPRAFSLMVPVMDRLTERFGSVAAVVRELESVGCPRKAQTFLMLMRIYWRGGMFRLVLEAFDEMVGHNYAPNTFARNIVLDVLFKIGSIRRAFVFFTNTQCPNFLTFNVVISNLCRLKDWLGVRAVLRVMVEKRFSLDVGTFSMVLVCLQNAGRVMEVMQLVGFMIVSGKQLTTSVWTILIDAFCRLDRVEPACELLEKMVESGCSSSIVAYTTVIKRLLESRMTGRAFYLLDFMLSSGYKLDLVLCNILIDFFCKSKRYDDAIDLFLGLQKWNLKPDSYTLSSMMTILCASGKIELFPKLIAELDITIDLVTCNSLMNVLCKCGFPSVAVEFYDDMVDRGFLPDKFTFSGLLNALCKSGRIDDAVRVYHVIIKNGYFVDAHIHTVLIDGLIKGRKPHKAIGLFRRALSENYCLDVVSYTTAINGLLKGGMFKEACALFNEMKQFGCAPNTCTYNVMLRGLFKARKIGAVRKLLVDMAESGVKRDCISFNTMISYLLKFHHIHTALHIFTEMCDSGLQPSRISYLLVFNGICCAHAEELEDLYPKLRCCLEETVLMDMDSFDLPDKLFLCSRILAMLGSSLMMEGPSEKLVTAFVEDDHVGNVALA</sequence>
<feature type="repeat" description="PPR" evidence="3">
    <location>
        <begin position="519"/>
        <end position="553"/>
    </location>
</feature>
<feature type="repeat" description="PPR" evidence="3">
    <location>
        <begin position="379"/>
        <end position="413"/>
    </location>
</feature>
<dbReference type="Pfam" id="PF01535">
    <property type="entry name" value="PPR"/>
    <property type="match status" value="3"/>
</dbReference>
<keyword evidence="5" id="KW-1185">Reference proteome</keyword>
<dbReference type="InterPro" id="IPR011990">
    <property type="entry name" value="TPR-like_helical_dom_sf"/>
</dbReference>
<feature type="repeat" description="PPR" evidence="3">
    <location>
        <begin position="484"/>
        <end position="518"/>
    </location>
</feature>
<dbReference type="NCBIfam" id="TIGR00756">
    <property type="entry name" value="PPR"/>
    <property type="match status" value="10"/>
</dbReference>
<dbReference type="Proteomes" id="UP000652761">
    <property type="component" value="Unassembled WGS sequence"/>
</dbReference>
<name>A0A843XFT5_COLES</name>
<dbReference type="EMBL" id="NMUH01008153">
    <property type="protein sequence ID" value="MQM18384.1"/>
    <property type="molecule type" value="Genomic_DNA"/>
</dbReference>
<dbReference type="AlphaFoldDB" id="A0A843XFT5"/>
<evidence type="ECO:0000313" key="4">
    <source>
        <dbReference type="EMBL" id="MQM18384.1"/>
    </source>
</evidence>
<dbReference type="Pfam" id="PF13041">
    <property type="entry name" value="PPR_2"/>
    <property type="match status" value="5"/>
</dbReference>
<evidence type="ECO:0000313" key="5">
    <source>
        <dbReference type="Proteomes" id="UP000652761"/>
    </source>
</evidence>
<comment type="similarity">
    <text evidence="1">Belongs to the PPR family. P subfamily.</text>
</comment>
<organism evidence="4 5">
    <name type="scientific">Colocasia esculenta</name>
    <name type="common">Wild taro</name>
    <name type="synonym">Arum esculentum</name>
    <dbReference type="NCBI Taxonomy" id="4460"/>
    <lineage>
        <taxon>Eukaryota</taxon>
        <taxon>Viridiplantae</taxon>
        <taxon>Streptophyta</taxon>
        <taxon>Embryophyta</taxon>
        <taxon>Tracheophyta</taxon>
        <taxon>Spermatophyta</taxon>
        <taxon>Magnoliopsida</taxon>
        <taxon>Liliopsida</taxon>
        <taxon>Araceae</taxon>
        <taxon>Aroideae</taxon>
        <taxon>Colocasieae</taxon>
        <taxon>Colocasia</taxon>
    </lineage>
</organism>
<comment type="caution">
    <text evidence="4">The sequence shown here is derived from an EMBL/GenBank/DDBJ whole genome shotgun (WGS) entry which is preliminary data.</text>
</comment>
<feature type="repeat" description="PPR" evidence="3">
    <location>
        <begin position="242"/>
        <end position="276"/>
    </location>
</feature>
<gene>
    <name evidence="4" type="ORF">Taro_051374</name>
</gene>
<feature type="repeat" description="PPR" evidence="3">
    <location>
        <begin position="106"/>
        <end position="140"/>
    </location>
</feature>
<evidence type="ECO:0000256" key="2">
    <source>
        <dbReference type="ARBA" id="ARBA00022737"/>
    </source>
</evidence>